<dbReference type="InterPro" id="IPR051333">
    <property type="entry name" value="CLIP_Serine_Protease"/>
</dbReference>
<keyword evidence="3" id="KW-0645">Protease</keyword>
<dbReference type="EMBL" id="KC355224">
    <property type="protein sequence ID" value="AGK40924.1"/>
    <property type="molecule type" value="mRNA"/>
</dbReference>
<dbReference type="GO" id="GO:0004252">
    <property type="term" value="F:serine-type endopeptidase activity"/>
    <property type="evidence" value="ECO:0007669"/>
    <property type="project" value="InterPro"/>
</dbReference>
<dbReference type="OrthoDB" id="8123915at2759"/>
<dbReference type="PANTHER" id="PTHR24260">
    <property type="match status" value="1"/>
</dbReference>
<dbReference type="AlphaFoldDB" id="M9ZZD2"/>
<dbReference type="SUPFAM" id="SSF50494">
    <property type="entry name" value="Trypsin-like serine proteases"/>
    <property type="match status" value="1"/>
</dbReference>
<sequence>MGHFHCRHANSFLICGVIFTFFSIAASRFELPDYSQYEVCSTEGDFCLPLNQCPFYNADDFKQENNKPPVCGFNGTEPIVCCTMCCTTDLSSILMHKDNMRTVSGQKCAEYEKTICSRTGVKVDEDDTDHLKRIEYMATLGYRKDGYKVWWNCSGTLISRRYVLSSASCAKLNGLEPIYVKLEHGAKSLTARVTLIFVHPDYKYPAVDNDIALFRLNRTVDLHDEIEPACLHQYTSILTTNHLLTRKWNSRTTSEVSKPPDDSIMLDLLLFEECENAFNNSYLPDGFHKQGMICAGQKTRSDSKFCLNEQGGPVTLPPNEKLLESDCFLIRMAGLWTRAFKCNQHGSVGVFTNVGHYIPWIESIVWPNNATSSLQVWQ</sequence>
<dbReference type="SMART" id="SM00020">
    <property type="entry name" value="Tryp_SPc"/>
    <property type="match status" value="1"/>
</dbReference>
<dbReference type="Gene3D" id="2.40.10.10">
    <property type="entry name" value="Trypsin-like serine proteases"/>
    <property type="match status" value="2"/>
</dbReference>
<dbReference type="InterPro" id="IPR009003">
    <property type="entry name" value="Peptidase_S1_PA"/>
</dbReference>
<reference evidence="3" key="1">
    <citation type="submission" date="2012-12" db="EMBL/GenBank/DDBJ databases">
        <authorList>
            <person name="Bao Y.-Y."/>
            <person name="Zhang C.-X."/>
        </authorList>
    </citation>
    <scope>NUCLEOTIDE SEQUENCE</scope>
</reference>
<evidence type="ECO:0000313" key="3">
    <source>
        <dbReference type="EMBL" id="AGK40924.1"/>
    </source>
</evidence>
<dbReference type="GO" id="GO:0006508">
    <property type="term" value="P:proteolysis"/>
    <property type="evidence" value="ECO:0007669"/>
    <property type="project" value="UniProtKB-KW"/>
</dbReference>
<feature type="domain" description="Peptidase S1" evidence="2">
    <location>
        <begin position="102"/>
        <end position="366"/>
    </location>
</feature>
<evidence type="ECO:0000259" key="2">
    <source>
        <dbReference type="PROSITE" id="PS50240"/>
    </source>
</evidence>
<keyword evidence="1" id="KW-0472">Membrane</keyword>
<keyword evidence="1" id="KW-1133">Transmembrane helix</keyword>
<protein>
    <submittedName>
        <fullName evidence="3">Serine protease snake-6</fullName>
    </submittedName>
</protein>
<dbReference type="PANTHER" id="PTHR24260:SF147">
    <property type="entry name" value="EG:BACR7A4.3 PROTEIN-RELATED"/>
    <property type="match status" value="1"/>
</dbReference>
<dbReference type="InterPro" id="IPR001314">
    <property type="entry name" value="Peptidase_S1A"/>
</dbReference>
<proteinExistence type="evidence at transcript level"/>
<reference evidence="3" key="2">
    <citation type="journal article" date="2013" name="BMC Genomics">
        <title>The genome- and transcriptome-wide analysis of innate immunity in the brown planthopper, Nilaparvata lugens.</title>
        <authorList>
            <person name="Bao Y.Y."/>
            <person name="Qu L.Y."/>
            <person name="Zhao D."/>
            <person name="Chen L.B."/>
            <person name="Jin H.Y."/>
            <person name="Xu L.M."/>
            <person name="Cheng J.A."/>
            <person name="Zhang C.X."/>
        </authorList>
    </citation>
    <scope>NUCLEOTIDE SEQUENCE</scope>
</reference>
<name>M9ZZD2_NILLU</name>
<dbReference type="Pfam" id="PF00089">
    <property type="entry name" value="Trypsin"/>
    <property type="match status" value="1"/>
</dbReference>
<dbReference type="PRINTS" id="PR00722">
    <property type="entry name" value="CHYMOTRYPSIN"/>
</dbReference>
<feature type="transmembrane region" description="Helical" evidence="1">
    <location>
        <begin position="12"/>
        <end position="31"/>
    </location>
</feature>
<keyword evidence="1" id="KW-0812">Transmembrane</keyword>
<dbReference type="PROSITE" id="PS50240">
    <property type="entry name" value="TRYPSIN_DOM"/>
    <property type="match status" value="1"/>
</dbReference>
<evidence type="ECO:0000256" key="1">
    <source>
        <dbReference type="SAM" id="Phobius"/>
    </source>
</evidence>
<dbReference type="InterPro" id="IPR001254">
    <property type="entry name" value="Trypsin_dom"/>
</dbReference>
<organism evidence="3">
    <name type="scientific">Nilaparvata lugens</name>
    <name type="common">Brown planthopper</name>
    <dbReference type="NCBI Taxonomy" id="108931"/>
    <lineage>
        <taxon>Eukaryota</taxon>
        <taxon>Metazoa</taxon>
        <taxon>Ecdysozoa</taxon>
        <taxon>Arthropoda</taxon>
        <taxon>Hexapoda</taxon>
        <taxon>Insecta</taxon>
        <taxon>Pterygota</taxon>
        <taxon>Neoptera</taxon>
        <taxon>Paraneoptera</taxon>
        <taxon>Hemiptera</taxon>
        <taxon>Auchenorrhyncha</taxon>
        <taxon>Fulgoroidea</taxon>
        <taxon>Delphacidae</taxon>
        <taxon>Delphacinae</taxon>
        <taxon>Nilaparvata</taxon>
    </lineage>
</organism>
<dbReference type="InterPro" id="IPR043504">
    <property type="entry name" value="Peptidase_S1_PA_chymotrypsin"/>
</dbReference>
<keyword evidence="3" id="KW-0378">Hydrolase</keyword>
<accession>M9ZZD2</accession>